<evidence type="ECO:0000313" key="2">
    <source>
        <dbReference type="Proteomes" id="UP001159363"/>
    </source>
</evidence>
<accession>A0ABQ9IPE5</accession>
<dbReference type="EMBL" id="JARBHB010000001">
    <property type="protein sequence ID" value="KAJ8898558.1"/>
    <property type="molecule type" value="Genomic_DNA"/>
</dbReference>
<organism evidence="1 2">
    <name type="scientific">Dryococelus australis</name>
    <dbReference type="NCBI Taxonomy" id="614101"/>
    <lineage>
        <taxon>Eukaryota</taxon>
        <taxon>Metazoa</taxon>
        <taxon>Ecdysozoa</taxon>
        <taxon>Arthropoda</taxon>
        <taxon>Hexapoda</taxon>
        <taxon>Insecta</taxon>
        <taxon>Pterygota</taxon>
        <taxon>Neoptera</taxon>
        <taxon>Polyneoptera</taxon>
        <taxon>Phasmatodea</taxon>
        <taxon>Verophasmatodea</taxon>
        <taxon>Anareolatae</taxon>
        <taxon>Phasmatidae</taxon>
        <taxon>Eurycanthinae</taxon>
        <taxon>Dryococelus</taxon>
    </lineage>
</organism>
<keyword evidence="2" id="KW-1185">Reference proteome</keyword>
<evidence type="ECO:0000313" key="1">
    <source>
        <dbReference type="EMBL" id="KAJ8898558.1"/>
    </source>
</evidence>
<proteinExistence type="predicted"/>
<sequence>MAVDTSHYQHSIRKELTNCTRSSSTFTKRDNLCWKQQLQMFCCKLKGRETVRMGTGSGLWLFERAGGRGRVWWRGRQNIRLAPGCQFVFIKHCIVRRMATMAGHLNCLPSTKVNLVQSPACSLQIFVSGNRAGRCLWSAGFLGDLPFPPPLHYDTAPYSSHFTVIGSQDLAARMLKGDVLRQGLNKRVYSYRYALYAPIIGRLNYRGEGRRRLPAPREGIAWCGVDDDGGGGALSRSVCSLHTHKANIHSRRLQHFFRPRYHGGHGGVVGRPLIFHLSESDRVTSRFSHLEIVPLVGGFPPGSSVSLAPLYSGVAPYSPRFGLVDSQDLDFKRRANLSLHSVPLISMWTEVAKVADPHTGPPHNESCGRTFVCRQSRSEAGLQDIHLVVLHVLPSTRPSLSPPCLLLPGGHGGLVVRLLASQAGSRPDFHSLEIVSDDADGWRVFSEISRFQHSSIPRLSAAQIASHTHSLTHSYCQCCLHDTLNKLPQYVDTFIGSQDLAVKSRPNLTTAYNSHDSLPTVYKNNTFIFPNREYCCGRAGLSIVAQICALVARRDTAEQSARLTTRRRPINDVADCSSLWRGGAGKPCLQTNVRYLFKCAARVVELGEG</sequence>
<dbReference type="Proteomes" id="UP001159363">
    <property type="component" value="Chromosome 1"/>
</dbReference>
<gene>
    <name evidence="1" type="ORF">PR048_003918</name>
</gene>
<protein>
    <submittedName>
        <fullName evidence="1">Uncharacterized protein</fullName>
    </submittedName>
</protein>
<comment type="caution">
    <text evidence="1">The sequence shown here is derived from an EMBL/GenBank/DDBJ whole genome shotgun (WGS) entry which is preliminary data.</text>
</comment>
<name>A0ABQ9IPE5_9NEOP</name>
<reference evidence="1 2" key="1">
    <citation type="submission" date="2023-02" db="EMBL/GenBank/DDBJ databases">
        <title>LHISI_Scaffold_Assembly.</title>
        <authorList>
            <person name="Stuart O.P."/>
            <person name="Cleave R."/>
            <person name="Magrath M.J.L."/>
            <person name="Mikheyev A.S."/>
        </authorList>
    </citation>
    <scope>NUCLEOTIDE SEQUENCE [LARGE SCALE GENOMIC DNA]</scope>
    <source>
        <strain evidence="1">Daus_M_001</strain>
        <tissue evidence="1">Leg muscle</tissue>
    </source>
</reference>